<sequence>MREKGHVNAGTGSIKIAVKIHNCCVYGNSN</sequence>
<protein>
    <submittedName>
        <fullName evidence="1">Uncharacterized protein</fullName>
    </submittedName>
</protein>
<accession>A0A0E9PIF2</accession>
<dbReference type="EMBL" id="GBXM01104191">
    <property type="protein sequence ID" value="JAH04386.1"/>
    <property type="molecule type" value="Transcribed_RNA"/>
</dbReference>
<reference evidence="1" key="2">
    <citation type="journal article" date="2015" name="Fish Shellfish Immunol.">
        <title>Early steps in the European eel (Anguilla anguilla)-Vibrio vulnificus interaction in the gills: Role of the RtxA13 toxin.</title>
        <authorList>
            <person name="Callol A."/>
            <person name="Pajuelo D."/>
            <person name="Ebbesson L."/>
            <person name="Teles M."/>
            <person name="MacKenzie S."/>
            <person name="Amaro C."/>
        </authorList>
    </citation>
    <scope>NUCLEOTIDE SEQUENCE</scope>
</reference>
<reference evidence="1" key="1">
    <citation type="submission" date="2014-11" db="EMBL/GenBank/DDBJ databases">
        <authorList>
            <person name="Amaro Gonzalez C."/>
        </authorList>
    </citation>
    <scope>NUCLEOTIDE SEQUENCE</scope>
</reference>
<organism evidence="1">
    <name type="scientific">Anguilla anguilla</name>
    <name type="common">European freshwater eel</name>
    <name type="synonym">Muraena anguilla</name>
    <dbReference type="NCBI Taxonomy" id="7936"/>
    <lineage>
        <taxon>Eukaryota</taxon>
        <taxon>Metazoa</taxon>
        <taxon>Chordata</taxon>
        <taxon>Craniata</taxon>
        <taxon>Vertebrata</taxon>
        <taxon>Euteleostomi</taxon>
        <taxon>Actinopterygii</taxon>
        <taxon>Neopterygii</taxon>
        <taxon>Teleostei</taxon>
        <taxon>Anguilliformes</taxon>
        <taxon>Anguillidae</taxon>
        <taxon>Anguilla</taxon>
    </lineage>
</organism>
<proteinExistence type="predicted"/>
<evidence type="ECO:0000313" key="1">
    <source>
        <dbReference type="EMBL" id="JAH04386.1"/>
    </source>
</evidence>
<dbReference type="AlphaFoldDB" id="A0A0E9PIF2"/>
<name>A0A0E9PIF2_ANGAN</name>